<feature type="transmembrane region" description="Helical" evidence="1">
    <location>
        <begin position="233"/>
        <end position="250"/>
    </location>
</feature>
<dbReference type="Proteomes" id="UP000663920">
    <property type="component" value="Chromosome"/>
</dbReference>
<name>A0A975CPU1_9FLAO</name>
<gene>
    <name evidence="3" type="ORF">J3359_17925</name>
</gene>
<keyword evidence="1" id="KW-0472">Membrane</keyword>
<feature type="transmembrane region" description="Helical" evidence="1">
    <location>
        <begin position="14"/>
        <end position="42"/>
    </location>
</feature>
<evidence type="ECO:0000256" key="1">
    <source>
        <dbReference type="SAM" id="Phobius"/>
    </source>
</evidence>
<keyword evidence="4" id="KW-1185">Reference proteome</keyword>
<dbReference type="Pfam" id="PF02517">
    <property type="entry name" value="Rce1-like"/>
    <property type="match status" value="1"/>
</dbReference>
<feature type="transmembrane region" description="Helical" evidence="1">
    <location>
        <begin position="110"/>
        <end position="131"/>
    </location>
</feature>
<sequence>MNYIQQVYKGKNEWYHWVITIIIIFFGWQILGAIPLLMAAAAKSKDINQFSEFAKDNFMTAGIDKNLLLALMIFTFFVGLISLLIAVKYVHKRTITSLVTSRNKIDWKRFFYGFFVWGIIAVLFSYVGILLEPENYTWNFNAIPFFTLVAISFLFIPFQTSFEELLFRGYFMQGIGILAKNRWVPLVITSVVFGLLHGANPEVAKLGQITMVFYIGTGLFYGIITLMDEGAEIALGLHAVNNITAAFFITTDWTVFQTDALYIDTSEPSVNWEMFLPVFVLYPFMLFIFSKKYGWQNWKEKLTGKITEPVNLKENYRVLENIGTE</sequence>
<feature type="domain" description="CAAX prenyl protease 2/Lysostaphin resistance protein A-like" evidence="2">
    <location>
        <begin position="149"/>
        <end position="243"/>
    </location>
</feature>
<dbReference type="AlphaFoldDB" id="A0A975CPU1"/>
<proteinExistence type="predicted"/>
<dbReference type="EMBL" id="CP071869">
    <property type="protein sequence ID" value="QTE22644.1"/>
    <property type="molecule type" value="Genomic_DNA"/>
</dbReference>
<feature type="transmembrane region" description="Helical" evidence="1">
    <location>
        <begin position="67"/>
        <end position="90"/>
    </location>
</feature>
<reference evidence="3 4" key="1">
    <citation type="submission" date="2021-03" db="EMBL/GenBank/DDBJ databases">
        <title>Complete genome of Polaribacter_sp.SM13.</title>
        <authorList>
            <person name="Jeong S.W."/>
            <person name="Bae J.W."/>
        </authorList>
    </citation>
    <scope>NUCLEOTIDE SEQUENCE [LARGE SCALE GENOMIC DNA]</scope>
    <source>
        <strain evidence="3 4">SM13</strain>
    </source>
</reference>
<dbReference type="KEGG" id="pcea:J3359_17925"/>
<keyword evidence="3" id="KW-0378">Hydrolase</keyword>
<protein>
    <submittedName>
        <fullName evidence="3">CPBP family intramembrane metalloprotease</fullName>
    </submittedName>
</protein>
<organism evidence="3 4">
    <name type="scientific">Polaribacter cellanae</name>
    <dbReference type="NCBI Taxonomy" id="2818493"/>
    <lineage>
        <taxon>Bacteria</taxon>
        <taxon>Pseudomonadati</taxon>
        <taxon>Bacteroidota</taxon>
        <taxon>Flavobacteriia</taxon>
        <taxon>Flavobacteriales</taxon>
        <taxon>Flavobacteriaceae</taxon>
    </lineage>
</organism>
<dbReference type="GO" id="GO:0008237">
    <property type="term" value="F:metallopeptidase activity"/>
    <property type="evidence" value="ECO:0007669"/>
    <property type="project" value="UniProtKB-KW"/>
</dbReference>
<keyword evidence="3" id="KW-0482">Metalloprotease</keyword>
<feature type="transmembrane region" description="Helical" evidence="1">
    <location>
        <begin position="206"/>
        <end position="226"/>
    </location>
</feature>
<feature type="transmembrane region" description="Helical" evidence="1">
    <location>
        <begin position="270"/>
        <end position="289"/>
    </location>
</feature>
<dbReference type="GO" id="GO:0080120">
    <property type="term" value="P:CAAX-box protein maturation"/>
    <property type="evidence" value="ECO:0007669"/>
    <property type="project" value="UniProtKB-ARBA"/>
</dbReference>
<evidence type="ECO:0000259" key="2">
    <source>
        <dbReference type="Pfam" id="PF02517"/>
    </source>
</evidence>
<keyword evidence="3" id="KW-0645">Protease</keyword>
<dbReference type="RefSeq" id="WP_208078535.1">
    <property type="nucleotide sequence ID" value="NZ_CP071869.1"/>
</dbReference>
<evidence type="ECO:0000313" key="3">
    <source>
        <dbReference type="EMBL" id="QTE22644.1"/>
    </source>
</evidence>
<accession>A0A975CPU1</accession>
<dbReference type="InterPro" id="IPR003675">
    <property type="entry name" value="Rce1/LyrA-like_dom"/>
</dbReference>
<feature type="transmembrane region" description="Helical" evidence="1">
    <location>
        <begin position="183"/>
        <end position="200"/>
    </location>
</feature>
<keyword evidence="1" id="KW-1133">Transmembrane helix</keyword>
<evidence type="ECO:0000313" key="4">
    <source>
        <dbReference type="Proteomes" id="UP000663920"/>
    </source>
</evidence>
<feature type="transmembrane region" description="Helical" evidence="1">
    <location>
        <begin position="143"/>
        <end position="162"/>
    </location>
</feature>
<keyword evidence="1" id="KW-0812">Transmembrane</keyword>
<dbReference type="GO" id="GO:0004175">
    <property type="term" value="F:endopeptidase activity"/>
    <property type="evidence" value="ECO:0007669"/>
    <property type="project" value="UniProtKB-ARBA"/>
</dbReference>